<dbReference type="EMBL" id="BKAJ01000276">
    <property type="protein sequence ID" value="GEP61949.1"/>
    <property type="molecule type" value="Genomic_DNA"/>
</dbReference>
<evidence type="ECO:0000313" key="1">
    <source>
        <dbReference type="EMBL" id="GEP61949.1"/>
    </source>
</evidence>
<dbReference type="AlphaFoldDB" id="A0A512NSN1"/>
<proteinExistence type="predicted"/>
<reference evidence="1 2" key="1">
    <citation type="submission" date="2019-07" db="EMBL/GenBank/DDBJ databases">
        <title>Whole genome shotgun sequence of Reyranella soli NBRC 108950.</title>
        <authorList>
            <person name="Hosoyama A."/>
            <person name="Uohara A."/>
            <person name="Ohji S."/>
            <person name="Ichikawa N."/>
        </authorList>
    </citation>
    <scope>NUCLEOTIDE SEQUENCE [LARGE SCALE GENOMIC DNA]</scope>
    <source>
        <strain evidence="1 2">NBRC 108950</strain>
    </source>
</reference>
<dbReference type="Proteomes" id="UP000321058">
    <property type="component" value="Unassembled WGS sequence"/>
</dbReference>
<keyword evidence="2" id="KW-1185">Reference proteome</keyword>
<name>A0A512NSN1_9HYPH</name>
<protein>
    <submittedName>
        <fullName evidence="1">Uncharacterized protein</fullName>
    </submittedName>
</protein>
<sequence>MIIINMPAGEVEHIREDEILWFRKAFKNEWDGATMVQLNGRRIYSSESVKELATKFSAAHVELAVLTPPDTDLIMTVNAEAVRQVRATPPGVYHPNAKSVLFFMNNARLAVAETVEDARKKIEEALRL</sequence>
<comment type="caution">
    <text evidence="1">The sequence shown here is derived from an EMBL/GenBank/DDBJ whole genome shotgun (WGS) entry which is preliminary data.</text>
</comment>
<gene>
    <name evidence="1" type="ORF">RSO01_91150</name>
</gene>
<accession>A0A512NSN1</accession>
<dbReference type="OrthoDB" id="8019548at2"/>
<evidence type="ECO:0000313" key="2">
    <source>
        <dbReference type="Proteomes" id="UP000321058"/>
    </source>
</evidence>
<dbReference type="RefSeq" id="WP_147157221.1">
    <property type="nucleotide sequence ID" value="NZ_BKAJ01000276.1"/>
</dbReference>
<organism evidence="1 2">
    <name type="scientific">Reyranella soli</name>
    <dbReference type="NCBI Taxonomy" id="1230389"/>
    <lineage>
        <taxon>Bacteria</taxon>
        <taxon>Pseudomonadati</taxon>
        <taxon>Pseudomonadota</taxon>
        <taxon>Alphaproteobacteria</taxon>
        <taxon>Hyphomicrobiales</taxon>
        <taxon>Reyranellaceae</taxon>
        <taxon>Reyranella</taxon>
    </lineage>
</organism>